<evidence type="ECO:0000256" key="1">
    <source>
        <dbReference type="ARBA" id="ARBA00022722"/>
    </source>
</evidence>
<dbReference type="Gene3D" id="3.90.320.10">
    <property type="match status" value="1"/>
</dbReference>
<gene>
    <name evidence="5" type="ORF">EVAR_98956_1</name>
</gene>
<dbReference type="GO" id="GO:0004519">
    <property type="term" value="F:endonuclease activity"/>
    <property type="evidence" value="ECO:0007669"/>
    <property type="project" value="UniProtKB-KW"/>
</dbReference>
<dbReference type="InterPro" id="IPR011604">
    <property type="entry name" value="PDDEXK-like_dom_sf"/>
</dbReference>
<dbReference type="Proteomes" id="UP000299102">
    <property type="component" value="Unassembled WGS sequence"/>
</dbReference>
<evidence type="ECO:0000256" key="4">
    <source>
        <dbReference type="ARBA" id="ARBA00022839"/>
    </source>
</evidence>
<keyword evidence="1" id="KW-0540">Nuclease</keyword>
<protein>
    <submittedName>
        <fullName evidence="5">Uncharacterized protein</fullName>
    </submittedName>
</protein>
<dbReference type="AlphaFoldDB" id="A0A4C1YR93"/>
<evidence type="ECO:0000313" key="6">
    <source>
        <dbReference type="Proteomes" id="UP000299102"/>
    </source>
</evidence>
<accession>A0A4C1YR93</accession>
<dbReference type="GO" id="GO:0004527">
    <property type="term" value="F:exonuclease activity"/>
    <property type="evidence" value="ECO:0007669"/>
    <property type="project" value="UniProtKB-KW"/>
</dbReference>
<keyword evidence="4" id="KW-0269">Exonuclease</keyword>
<organism evidence="5 6">
    <name type="scientific">Eumeta variegata</name>
    <name type="common">Bagworm moth</name>
    <name type="synonym">Eumeta japonica</name>
    <dbReference type="NCBI Taxonomy" id="151549"/>
    <lineage>
        <taxon>Eukaryota</taxon>
        <taxon>Metazoa</taxon>
        <taxon>Ecdysozoa</taxon>
        <taxon>Arthropoda</taxon>
        <taxon>Hexapoda</taxon>
        <taxon>Insecta</taxon>
        <taxon>Pterygota</taxon>
        <taxon>Neoptera</taxon>
        <taxon>Endopterygota</taxon>
        <taxon>Lepidoptera</taxon>
        <taxon>Glossata</taxon>
        <taxon>Ditrysia</taxon>
        <taxon>Tineoidea</taxon>
        <taxon>Psychidae</taxon>
        <taxon>Oiketicinae</taxon>
        <taxon>Eumeta</taxon>
    </lineage>
</organism>
<evidence type="ECO:0000313" key="5">
    <source>
        <dbReference type="EMBL" id="GBP77503.1"/>
    </source>
</evidence>
<dbReference type="PANTHER" id="PTHR39953:SF1">
    <property type="entry name" value="RE54151P"/>
    <property type="match status" value="1"/>
</dbReference>
<name>A0A4C1YR93_EUMVA</name>
<dbReference type="OrthoDB" id="261614at2759"/>
<dbReference type="SUPFAM" id="SSF52980">
    <property type="entry name" value="Restriction endonuclease-like"/>
    <property type="match status" value="1"/>
</dbReference>
<proteinExistence type="predicted"/>
<dbReference type="InterPro" id="IPR011335">
    <property type="entry name" value="Restrct_endonuc-II-like"/>
</dbReference>
<keyword evidence="6" id="KW-1185">Reference proteome</keyword>
<reference evidence="5 6" key="1">
    <citation type="journal article" date="2019" name="Commun. Biol.">
        <title>The bagworm genome reveals a unique fibroin gene that provides high tensile strength.</title>
        <authorList>
            <person name="Kono N."/>
            <person name="Nakamura H."/>
            <person name="Ohtoshi R."/>
            <person name="Tomita M."/>
            <person name="Numata K."/>
            <person name="Arakawa K."/>
        </authorList>
    </citation>
    <scope>NUCLEOTIDE SEQUENCE [LARGE SCALE GENOMIC DNA]</scope>
</reference>
<dbReference type="InterPro" id="IPR034720">
    <property type="entry name" value="Viral_alk_exo"/>
</dbReference>
<keyword evidence="2" id="KW-0255">Endonuclease</keyword>
<comment type="caution">
    <text evidence="5">The sequence shown here is derived from an EMBL/GenBank/DDBJ whole genome shotgun (WGS) entry which is preliminary data.</text>
</comment>
<evidence type="ECO:0000256" key="2">
    <source>
        <dbReference type="ARBA" id="ARBA00022759"/>
    </source>
</evidence>
<evidence type="ECO:0000256" key="3">
    <source>
        <dbReference type="ARBA" id="ARBA00022801"/>
    </source>
</evidence>
<dbReference type="GO" id="GO:0006281">
    <property type="term" value="P:DNA repair"/>
    <property type="evidence" value="ECO:0007669"/>
    <property type="project" value="UniProtKB-ARBA"/>
</dbReference>
<dbReference type="EMBL" id="BGZK01001334">
    <property type="protein sequence ID" value="GBP77503.1"/>
    <property type="molecule type" value="Genomic_DNA"/>
</dbReference>
<sequence>MSRRALKPGNSTVAVFFDVAKAFDRVWHAANRHFTFRHEHSSTRRRIRAGVPQGSTSSLLYVLRVHKRYSDRRRLASNSRYSRTIPLALLRVGIQARFTLLPSRRPLLSQVNGSEWRIEVNPDKSAAIQFQIMERFWHQTKTSVQQNLEMLKLPCPLGHLSDDAVSYVQLKREGNLCTIKAKICPEHKVHAKLYGVSLVVDEQEETVKSVECHDCVASQGGCKHAMAFLIVIFSDADINNVEEETREQHKSKLWYELRYGRVTASRAYEFSRCKTSDGTLMAVIMGGKIPDTTAMKRGRILEDEVRKTISSVVQWLSRHTATQSDPGSIPGQVKMENDLFQIDRGLGCLSILVYIKITCHIVCPRWTLNY</sequence>
<dbReference type="Pfam" id="PF01771">
    <property type="entry name" value="Viral_alk_exo"/>
    <property type="match status" value="1"/>
</dbReference>
<dbReference type="PANTHER" id="PTHR39953">
    <property type="entry name" value="RE54151P"/>
    <property type="match status" value="1"/>
</dbReference>
<keyword evidence="3" id="KW-0378">Hydrolase</keyword>